<keyword evidence="2" id="KW-1185">Reference proteome</keyword>
<evidence type="ECO:0000313" key="2">
    <source>
        <dbReference type="Proteomes" id="UP000887565"/>
    </source>
</evidence>
<dbReference type="WBParaSite" id="nRc.2.0.1.t41351-RA">
    <property type="protein sequence ID" value="nRc.2.0.1.t41351-RA"/>
    <property type="gene ID" value="nRc.2.0.1.g41351"/>
</dbReference>
<protein>
    <submittedName>
        <fullName evidence="3">Uncharacterized protein</fullName>
    </submittedName>
</protein>
<evidence type="ECO:0000256" key="1">
    <source>
        <dbReference type="SAM" id="MobiDB-lite"/>
    </source>
</evidence>
<evidence type="ECO:0000313" key="3">
    <source>
        <dbReference type="WBParaSite" id="nRc.2.0.1.t41351-RA"/>
    </source>
</evidence>
<feature type="compositionally biased region" description="Polar residues" evidence="1">
    <location>
        <begin position="175"/>
        <end position="187"/>
    </location>
</feature>
<accession>A0A915KTA3</accession>
<organism evidence="2 3">
    <name type="scientific">Romanomermis culicivorax</name>
    <name type="common">Nematode worm</name>
    <dbReference type="NCBI Taxonomy" id="13658"/>
    <lineage>
        <taxon>Eukaryota</taxon>
        <taxon>Metazoa</taxon>
        <taxon>Ecdysozoa</taxon>
        <taxon>Nematoda</taxon>
        <taxon>Enoplea</taxon>
        <taxon>Dorylaimia</taxon>
        <taxon>Mermithida</taxon>
        <taxon>Mermithoidea</taxon>
        <taxon>Mermithidae</taxon>
        <taxon>Romanomermis</taxon>
    </lineage>
</organism>
<reference evidence="3" key="1">
    <citation type="submission" date="2022-11" db="UniProtKB">
        <authorList>
            <consortium name="WormBaseParasite"/>
        </authorList>
    </citation>
    <scope>IDENTIFICATION</scope>
</reference>
<feature type="region of interest" description="Disordered" evidence="1">
    <location>
        <begin position="169"/>
        <end position="197"/>
    </location>
</feature>
<proteinExistence type="predicted"/>
<dbReference type="Proteomes" id="UP000887565">
    <property type="component" value="Unplaced"/>
</dbReference>
<sequence length="197" mass="23073">YYWRSKLDKSQKRLLSNDRFFNTSLSYSLLTPYFCPWKLDENYCLFTLKDNRHKIQHKMHTNHNNLGILSLNMLHKLKWGTTTKTSGQTFSTHELTALSQKTTTTTNYPKHKFYLNKLWQILPLCPLPCFETVYTITFSMEKLSWKSLKIEKSVDSALVERAYHNATVKKPEPSPIQNPTLTLNPSTARLKKTRPEA</sequence>
<name>A0A915KTA3_ROMCU</name>
<dbReference type="AlphaFoldDB" id="A0A915KTA3"/>